<dbReference type="WBParaSite" id="BTMF_0000145301-mRNA-1">
    <property type="protein sequence ID" value="BTMF_0000145301-mRNA-1"/>
    <property type="gene ID" value="BTMF_0000145301"/>
</dbReference>
<organism evidence="5">
    <name type="scientific">Brugia timori</name>
    <dbReference type="NCBI Taxonomy" id="42155"/>
    <lineage>
        <taxon>Eukaryota</taxon>
        <taxon>Metazoa</taxon>
        <taxon>Ecdysozoa</taxon>
        <taxon>Nematoda</taxon>
        <taxon>Chromadorea</taxon>
        <taxon>Rhabditida</taxon>
        <taxon>Spirurina</taxon>
        <taxon>Spiruromorpha</taxon>
        <taxon>Filarioidea</taxon>
        <taxon>Onchocercidae</taxon>
        <taxon>Brugia</taxon>
    </lineage>
</organism>
<dbReference type="EMBL" id="UZAG01000496">
    <property type="protein sequence ID" value="VDO08637.1"/>
    <property type="molecule type" value="Genomic_DNA"/>
</dbReference>
<feature type="coiled-coil region" evidence="1">
    <location>
        <begin position="78"/>
        <end position="140"/>
    </location>
</feature>
<feature type="region of interest" description="Disordered" evidence="2">
    <location>
        <begin position="188"/>
        <end position="229"/>
    </location>
</feature>
<sequence>MTLPLKKNLKKITRLKDAAFEGHIEEYEVRRLLEDVKPHSVQLWQSAGGRTTSVVLGLTQLQLKKVHAGTQRRIGEMRAEVKREMAEAQAHAESLERRVQKLSTKAEDQTEEIRRLRAELVAATERVSKAEEESAFAKEQLSVANFSIDRLSGRHKEDAESATDGSGALGSAAGRVHDYGLLHKNTQTLSVPMGGQPKVRRRVSASNPEDRPSRRAKLVPHVKPTAGSDAQVRQDAHFNRLWKDPEHRKNVKAMHEKAMATIQAQLRSGAGYEADKAVRHFLREYNNRWMTQGTSSFPSSFDVGEAFFATRRDFAGFCLLPERDYLVSFTDFLDFSTAADAPATAVEKAYALEDRVIYNVTSLDRADSLLLATDTTSSFGFVSANMVRRGDELSMLLVLGEQAPPENAQKLVDNVAAVRFNPNKQFLKTVDLSSNEPMYLPDTALLRTLALVRFNLKERRVESRQLMRELTNSFMVTSDSERMFPSRPGEPHAGAARAVEELDAVGSVWEVAKTLILLPSYLLARIEVTRTEGKRTQLGVEMNSSLKAKRAVEKANPESRVLLRRISAIRVVRQRPVTLEGRSYQAPVFQVPVEGYWRRFTDATQEGHDESGNPIVGRTWVRSHIRHKDKQAPLELKVVYIKASLSLARQRLARFRRKAASAVTGSRRSDAGGVSPPAPTATAAMELSGGDGTDALAQTEAGAFLYVMRCPAHGRDIFKVGFTDRDPEVRARELSGATASPTQFLVVQA</sequence>
<dbReference type="Proteomes" id="UP000280834">
    <property type="component" value="Unassembled WGS sequence"/>
</dbReference>
<evidence type="ECO:0000256" key="1">
    <source>
        <dbReference type="SAM" id="Coils"/>
    </source>
</evidence>
<dbReference type="AlphaFoldDB" id="A0A0R3Q563"/>
<keyword evidence="4" id="KW-1185">Reference proteome</keyword>
<evidence type="ECO:0000256" key="2">
    <source>
        <dbReference type="SAM" id="MobiDB-lite"/>
    </source>
</evidence>
<reference evidence="5" key="1">
    <citation type="submission" date="2017-02" db="UniProtKB">
        <authorList>
            <consortium name="WormBaseParasite"/>
        </authorList>
    </citation>
    <scope>IDENTIFICATION</scope>
</reference>
<proteinExistence type="predicted"/>
<evidence type="ECO:0000313" key="3">
    <source>
        <dbReference type="EMBL" id="VDO08637.1"/>
    </source>
</evidence>
<evidence type="ECO:0000313" key="4">
    <source>
        <dbReference type="Proteomes" id="UP000280834"/>
    </source>
</evidence>
<gene>
    <name evidence="3" type="ORF">BTMF_LOCUS795</name>
</gene>
<reference evidence="3 4" key="2">
    <citation type="submission" date="2018-11" db="EMBL/GenBank/DDBJ databases">
        <authorList>
            <consortium name="Pathogen Informatics"/>
        </authorList>
    </citation>
    <scope>NUCLEOTIDE SEQUENCE [LARGE SCALE GENOMIC DNA]</scope>
</reference>
<accession>A0A0R3Q563</accession>
<protein>
    <submittedName>
        <fullName evidence="5">t-SNARE coiled-coil homology domain-containing protein</fullName>
    </submittedName>
</protein>
<evidence type="ECO:0000313" key="5">
    <source>
        <dbReference type="WBParaSite" id="BTMF_0000145301-mRNA-1"/>
    </source>
</evidence>
<name>A0A0R3Q563_9BILA</name>
<keyword evidence="1" id="KW-0175">Coiled coil</keyword>